<dbReference type="AlphaFoldDB" id="A0A1T1B3Y2"/>
<feature type="chain" id="PRO_5011901754" evidence="2">
    <location>
        <begin position="27"/>
        <end position="117"/>
    </location>
</feature>
<organism evidence="4 5">
    <name type="scientific">Rhodoferax fermentans</name>
    <dbReference type="NCBI Taxonomy" id="28066"/>
    <lineage>
        <taxon>Bacteria</taxon>
        <taxon>Pseudomonadati</taxon>
        <taxon>Pseudomonadota</taxon>
        <taxon>Betaproteobacteria</taxon>
        <taxon>Burkholderiales</taxon>
        <taxon>Comamonadaceae</taxon>
        <taxon>Rhodoferax</taxon>
    </lineage>
</organism>
<keyword evidence="5" id="KW-1185">Reference proteome</keyword>
<protein>
    <submittedName>
        <fullName evidence="4">Uncharacterized protein</fullName>
    </submittedName>
</protein>
<dbReference type="Proteomes" id="UP000190750">
    <property type="component" value="Unassembled WGS sequence"/>
</dbReference>
<evidence type="ECO:0000256" key="2">
    <source>
        <dbReference type="SAM" id="SignalP"/>
    </source>
</evidence>
<feature type="signal peptide" evidence="2">
    <location>
        <begin position="1"/>
        <end position="26"/>
    </location>
</feature>
<name>A0A1T1B3Y2_RHOFE</name>
<dbReference type="EMBL" id="MTJN01000002">
    <property type="protein sequence ID" value="OOV07934.1"/>
    <property type="molecule type" value="Genomic_DNA"/>
</dbReference>
<keyword evidence="2" id="KW-0732">Signal</keyword>
<gene>
    <name evidence="4" type="ORF">RF819_00015</name>
    <name evidence="3" type="ORF">RF819_15480</name>
</gene>
<dbReference type="RefSeq" id="WP_078363093.1">
    <property type="nucleotide sequence ID" value="NZ_MTJN01000001.1"/>
</dbReference>
<evidence type="ECO:0000313" key="5">
    <source>
        <dbReference type="Proteomes" id="UP000190750"/>
    </source>
</evidence>
<feature type="compositionally biased region" description="Gly residues" evidence="1">
    <location>
        <begin position="31"/>
        <end position="43"/>
    </location>
</feature>
<evidence type="ECO:0000313" key="3">
    <source>
        <dbReference type="EMBL" id="OOV07934.1"/>
    </source>
</evidence>
<comment type="caution">
    <text evidence="4">The sequence shown here is derived from an EMBL/GenBank/DDBJ whole genome shotgun (WGS) entry which is preliminary data.</text>
</comment>
<reference evidence="4 5" key="1">
    <citation type="submission" date="2017-01" db="EMBL/GenBank/DDBJ databases">
        <title>Genome sequencing of Rhodoferax fermentans JCM 7819.</title>
        <authorList>
            <person name="Kim Y.J."/>
            <person name="Farh M.E.-A."/>
            <person name="Yang D.-C."/>
        </authorList>
    </citation>
    <scope>NUCLEOTIDE SEQUENCE [LARGE SCALE GENOMIC DNA]</scope>
    <source>
        <strain evidence="4 5">JCM 7819</strain>
    </source>
</reference>
<proteinExistence type="predicted"/>
<evidence type="ECO:0000313" key="4">
    <source>
        <dbReference type="EMBL" id="OOV11096.1"/>
    </source>
</evidence>
<dbReference type="EMBL" id="MTJN01000001">
    <property type="protein sequence ID" value="OOV11096.1"/>
    <property type="molecule type" value="Genomic_DNA"/>
</dbReference>
<evidence type="ECO:0000256" key="1">
    <source>
        <dbReference type="SAM" id="MobiDB-lite"/>
    </source>
</evidence>
<feature type="region of interest" description="Disordered" evidence="1">
    <location>
        <begin position="31"/>
        <end position="51"/>
    </location>
</feature>
<sequence length="117" mass="12540">MTTATTFKNITLATLLAAALSTAALAQMGPGGGGMGPGGGGGMRFSQSNTPGWTLMTQQERADHMAKMRATKTFEECTQLQDAQHQLMQERAKEKGVTLNVPRQNGCNMMKARGFFK</sequence>
<accession>A0A1T1B3Y2</accession>
<dbReference type="OrthoDB" id="8140134at2"/>